<keyword evidence="7" id="KW-0408">Iron</keyword>
<feature type="domain" description="4Fe-4S Mo/W bis-MGD-type" evidence="9">
    <location>
        <begin position="45"/>
        <end position="101"/>
    </location>
</feature>
<dbReference type="SUPFAM" id="SSF50692">
    <property type="entry name" value="ADC-like"/>
    <property type="match status" value="1"/>
</dbReference>
<evidence type="ECO:0000256" key="4">
    <source>
        <dbReference type="ARBA" id="ARBA00022723"/>
    </source>
</evidence>
<dbReference type="PANTHER" id="PTHR43742">
    <property type="entry name" value="TRIMETHYLAMINE-N-OXIDE REDUCTASE"/>
    <property type="match status" value="1"/>
</dbReference>
<organism evidence="10 11">
    <name type="scientific">Anaeromyxobacter diazotrophicus</name>
    <dbReference type="NCBI Taxonomy" id="2590199"/>
    <lineage>
        <taxon>Bacteria</taxon>
        <taxon>Pseudomonadati</taxon>
        <taxon>Myxococcota</taxon>
        <taxon>Myxococcia</taxon>
        <taxon>Myxococcales</taxon>
        <taxon>Cystobacterineae</taxon>
        <taxon>Anaeromyxobacteraceae</taxon>
        <taxon>Anaeromyxobacter</taxon>
    </lineage>
</organism>
<dbReference type="PANTHER" id="PTHR43742:SF9">
    <property type="entry name" value="TETRATHIONATE REDUCTASE SUBUNIT A"/>
    <property type="match status" value="1"/>
</dbReference>
<name>A0A7I9VI07_9BACT</name>
<evidence type="ECO:0000259" key="9">
    <source>
        <dbReference type="PROSITE" id="PS51669"/>
    </source>
</evidence>
<dbReference type="Gene3D" id="2.20.25.90">
    <property type="entry name" value="ADC-like domains"/>
    <property type="match status" value="1"/>
</dbReference>
<evidence type="ECO:0000256" key="7">
    <source>
        <dbReference type="ARBA" id="ARBA00023004"/>
    </source>
</evidence>
<evidence type="ECO:0000256" key="8">
    <source>
        <dbReference type="ARBA" id="ARBA00023014"/>
    </source>
</evidence>
<accession>A0A7I9VI07</accession>
<evidence type="ECO:0000256" key="2">
    <source>
        <dbReference type="ARBA" id="ARBA00022485"/>
    </source>
</evidence>
<evidence type="ECO:0000313" key="10">
    <source>
        <dbReference type="EMBL" id="GEJ56031.1"/>
    </source>
</evidence>
<keyword evidence="2" id="KW-0004">4Fe-4S</keyword>
<proteinExistence type="inferred from homology"/>
<keyword evidence="6" id="KW-0560">Oxidoreductase</keyword>
<keyword evidence="5" id="KW-0732">Signal</keyword>
<dbReference type="InterPro" id="IPR050612">
    <property type="entry name" value="Prok_Mopterin_Oxidored"/>
</dbReference>
<dbReference type="InterPro" id="IPR006963">
    <property type="entry name" value="Mopterin_OxRdtase_4Fe-4S_dom"/>
</dbReference>
<gene>
    <name evidence="10" type="ORF">AMYX_07720</name>
</gene>
<dbReference type="PROSITE" id="PS51318">
    <property type="entry name" value="TAT"/>
    <property type="match status" value="1"/>
</dbReference>
<dbReference type="Gene3D" id="2.40.40.20">
    <property type="match status" value="1"/>
</dbReference>
<dbReference type="Pfam" id="PF04879">
    <property type="entry name" value="Molybdop_Fe4S4"/>
    <property type="match status" value="1"/>
</dbReference>
<dbReference type="AlphaFoldDB" id="A0A7I9VI07"/>
<dbReference type="SMART" id="SM00926">
    <property type="entry name" value="Molybdop_Fe4S4"/>
    <property type="match status" value="1"/>
</dbReference>
<dbReference type="EMBL" id="BJTG01000002">
    <property type="protein sequence ID" value="GEJ56031.1"/>
    <property type="molecule type" value="Genomic_DNA"/>
</dbReference>
<dbReference type="InterPro" id="IPR006311">
    <property type="entry name" value="TAT_signal"/>
</dbReference>
<dbReference type="RefSeq" id="WP_176063149.1">
    <property type="nucleotide sequence ID" value="NZ_BJTG01000002.1"/>
</dbReference>
<reference evidence="11" key="1">
    <citation type="journal article" date="2020" name="Appl. Environ. Microbiol.">
        <title>Diazotrophic Anaeromyxobacter Isolates from Soils.</title>
        <authorList>
            <person name="Masuda Y."/>
            <person name="Yamanaka H."/>
            <person name="Xu Z.X."/>
            <person name="Shiratori Y."/>
            <person name="Aono T."/>
            <person name="Amachi S."/>
            <person name="Senoo K."/>
            <person name="Itoh H."/>
        </authorList>
    </citation>
    <scope>NUCLEOTIDE SEQUENCE [LARGE SCALE GENOMIC DNA]</scope>
    <source>
        <strain evidence="11">R267</strain>
    </source>
</reference>
<dbReference type="Proteomes" id="UP000503640">
    <property type="component" value="Unassembled WGS sequence"/>
</dbReference>
<keyword evidence="11" id="KW-1185">Reference proteome</keyword>
<protein>
    <submittedName>
        <fullName evidence="10">Nitrate reductase</fullName>
    </submittedName>
</protein>
<keyword evidence="3" id="KW-0500">Molybdenum</keyword>
<dbReference type="InterPro" id="IPR006657">
    <property type="entry name" value="MoPterin_dinucl-bd_dom"/>
</dbReference>
<dbReference type="GO" id="GO:0043546">
    <property type="term" value="F:molybdopterin cofactor binding"/>
    <property type="evidence" value="ECO:0007669"/>
    <property type="project" value="InterPro"/>
</dbReference>
<dbReference type="SUPFAM" id="SSF53706">
    <property type="entry name" value="Formate dehydrogenase/DMSO reductase, domains 1-3"/>
    <property type="match status" value="1"/>
</dbReference>
<keyword evidence="8" id="KW-0411">Iron-sulfur</keyword>
<comment type="similarity">
    <text evidence="1">Belongs to the prokaryotic molybdopterin-containing oxidoreductase family.</text>
</comment>
<dbReference type="CDD" id="cd02778">
    <property type="entry name" value="MopB_CT_Thiosulfate-R-like"/>
    <property type="match status" value="1"/>
</dbReference>
<evidence type="ECO:0000313" key="11">
    <source>
        <dbReference type="Proteomes" id="UP000503640"/>
    </source>
</evidence>
<evidence type="ECO:0000256" key="5">
    <source>
        <dbReference type="ARBA" id="ARBA00022729"/>
    </source>
</evidence>
<comment type="caution">
    <text evidence="10">The sequence shown here is derived from an EMBL/GenBank/DDBJ whole genome shotgun (WGS) entry which is preliminary data.</text>
</comment>
<evidence type="ECO:0000256" key="3">
    <source>
        <dbReference type="ARBA" id="ARBA00022505"/>
    </source>
</evidence>
<dbReference type="InterPro" id="IPR006656">
    <property type="entry name" value="Mopterin_OxRdtase"/>
</dbReference>
<dbReference type="GO" id="GO:0016491">
    <property type="term" value="F:oxidoreductase activity"/>
    <property type="evidence" value="ECO:0007669"/>
    <property type="project" value="UniProtKB-KW"/>
</dbReference>
<dbReference type="PROSITE" id="PS51669">
    <property type="entry name" value="4FE4S_MOW_BIS_MGD"/>
    <property type="match status" value="1"/>
</dbReference>
<evidence type="ECO:0000256" key="1">
    <source>
        <dbReference type="ARBA" id="ARBA00010312"/>
    </source>
</evidence>
<dbReference type="Pfam" id="PF00384">
    <property type="entry name" value="Molybdopterin"/>
    <property type="match status" value="1"/>
</dbReference>
<dbReference type="InterPro" id="IPR009010">
    <property type="entry name" value="Asp_de-COase-like_dom_sf"/>
</dbReference>
<sequence length="742" mass="80205">MARYTRRQFIQIGAAAGGAVAASGLATRFWGLDAARAEDPGTDGDRVVPTFCELCFWNCGVLAHVKGGQVTKLGGNPEHPLSRGMLCPRGAGGTGLLYDPDRLKKPLIRASKRGEDVFQEASWDAALNKVAEELLKVRERHGPEAVALFTHGFGGSWWKHFMKAWGSPNIGAPSYAQCRGPREAAFTLTYGEGLGSPEPIDLANARVITLIGSHLGENMHNTQVQELAEAVGKGAQLVVVDPRFSVAAGKARYWLPVKPGTDLALLLAWMNVILTEKRHDAEYLAKYATGLDELTAHVATKTPEWASAITGVRPELIRESARLIASARPASLIHPGRHTTWYGDDTQRLRATAILAALLGSWGRRGGYLVTDKFRLAGYPLPKPPLHPGGRSKDDMPKGGGFPVADEVLASGLCDATKPGRALYDLKAWIVYGTNLMQALPAPQETAAAIQNLDFIVAIDVLPAEICGFADVVLPECTYLERDDDLAAPAYKQPFVAIRQAVVPPMYESKPGSWIAKELANRVGLGDQFPWADAREFVETRLAASKIDSAELRRKGALVGKPIPTCEEEGATPNITTGDGKIKLFSAELQQLGFEPLPDFHPQEEAPAGMFRMLSGRAPTHTFGRTTNNRLLAEPFPENEVWVNAEAARALPFPLANGDRVVLVNQDGVRSGPVRARVTERIRGDCVYLVHGFGHTAKGLRQARGRGASDSLLTSRYKVDPIMGGTGVNVNFVRLEPAGRVA</sequence>
<dbReference type="Pfam" id="PF01568">
    <property type="entry name" value="Molydop_binding"/>
    <property type="match status" value="1"/>
</dbReference>
<dbReference type="GO" id="GO:0046872">
    <property type="term" value="F:metal ion binding"/>
    <property type="evidence" value="ECO:0007669"/>
    <property type="project" value="UniProtKB-KW"/>
</dbReference>
<keyword evidence="4" id="KW-0479">Metal-binding</keyword>
<dbReference type="Gene3D" id="3.40.228.10">
    <property type="entry name" value="Dimethylsulfoxide Reductase, domain 2"/>
    <property type="match status" value="1"/>
</dbReference>
<dbReference type="Gene3D" id="3.40.50.740">
    <property type="match status" value="1"/>
</dbReference>
<evidence type="ECO:0000256" key="6">
    <source>
        <dbReference type="ARBA" id="ARBA00023002"/>
    </source>
</evidence>
<dbReference type="GO" id="GO:0051539">
    <property type="term" value="F:4 iron, 4 sulfur cluster binding"/>
    <property type="evidence" value="ECO:0007669"/>
    <property type="project" value="UniProtKB-KW"/>
</dbReference>
<dbReference type="Gene3D" id="3.30.2070.10">
    <property type="entry name" value="Formate dehydrogenase/DMSO reductase"/>
    <property type="match status" value="1"/>
</dbReference>